<comment type="caution">
    <text evidence="1">The sequence shown here is derived from an EMBL/GenBank/DDBJ whole genome shotgun (WGS) entry which is preliminary data.</text>
</comment>
<dbReference type="Proteomes" id="UP000318711">
    <property type="component" value="Unassembled WGS sequence"/>
</dbReference>
<name>A0A554LS16_9BACT</name>
<dbReference type="AlphaFoldDB" id="A0A554LS16"/>
<sequence length="86" mass="9561">MTGTEKSGIIKAMTKDLFKVAVDKISNHHAVLDCGRGQTLTVACRFLPANIKEGDIVALDFLSEKQATMEREEMAKQILKEILKIE</sequence>
<evidence type="ECO:0000313" key="1">
    <source>
        <dbReference type="EMBL" id="TSC95624.1"/>
    </source>
</evidence>
<dbReference type="InterPro" id="IPR021377">
    <property type="entry name" value="DUF3006"/>
</dbReference>
<dbReference type="EMBL" id="VMGL01000060">
    <property type="protein sequence ID" value="TSC95624.1"/>
    <property type="molecule type" value="Genomic_DNA"/>
</dbReference>
<protein>
    <recommendedName>
        <fullName evidence="3">DUF3006 domain-containing protein</fullName>
    </recommendedName>
</protein>
<dbReference type="Gene3D" id="6.20.120.50">
    <property type="match status" value="1"/>
</dbReference>
<evidence type="ECO:0008006" key="3">
    <source>
        <dbReference type="Google" id="ProtNLM"/>
    </source>
</evidence>
<accession>A0A554LS16</accession>
<reference evidence="1 2" key="1">
    <citation type="submission" date="2017-07" db="EMBL/GenBank/DDBJ databases">
        <title>Mechanisms for carbon and nitrogen cycling indicate functional differentiation within the Candidate Phyla Radiation.</title>
        <authorList>
            <person name="Danczak R.E."/>
            <person name="Johnston M.D."/>
            <person name="Kenah C."/>
            <person name="Slattery M."/>
            <person name="Wrighton K.C."/>
            <person name="Wilkins M.J."/>
        </authorList>
    </citation>
    <scope>NUCLEOTIDE SEQUENCE [LARGE SCALE GENOMIC DNA]</scope>
    <source>
        <strain evidence="1">Licking1014_2</strain>
    </source>
</reference>
<gene>
    <name evidence="1" type="ORF">CEN88_448</name>
</gene>
<evidence type="ECO:0000313" key="2">
    <source>
        <dbReference type="Proteomes" id="UP000318711"/>
    </source>
</evidence>
<proteinExistence type="predicted"/>
<organism evidence="1 2">
    <name type="scientific">Candidatus Berkelbacteria bacterium Licking1014_2</name>
    <dbReference type="NCBI Taxonomy" id="2017146"/>
    <lineage>
        <taxon>Bacteria</taxon>
        <taxon>Candidatus Berkelbacteria</taxon>
    </lineage>
</organism>
<dbReference type="Pfam" id="PF11213">
    <property type="entry name" value="DUF3006"/>
    <property type="match status" value="1"/>
</dbReference>